<dbReference type="Proteomes" id="UP000053235">
    <property type="component" value="Unassembled WGS sequence"/>
</dbReference>
<dbReference type="PROSITE" id="PS00073">
    <property type="entry name" value="ACYL_COA_DH_2"/>
    <property type="match status" value="1"/>
</dbReference>
<dbReference type="Gene3D" id="6.10.250.600">
    <property type="match status" value="1"/>
</dbReference>
<dbReference type="SUPFAM" id="SSF47203">
    <property type="entry name" value="Acyl-CoA dehydrogenase C-terminal domain-like"/>
    <property type="match status" value="1"/>
</dbReference>
<evidence type="ECO:0000256" key="1">
    <source>
        <dbReference type="ARBA" id="ARBA00001974"/>
    </source>
</evidence>
<dbReference type="EMBL" id="CXWD01000024">
    <property type="protein sequence ID" value="CTQ76031.1"/>
    <property type="molecule type" value="Genomic_DNA"/>
</dbReference>
<dbReference type="InterPro" id="IPR052904">
    <property type="entry name" value="Acyl-CoA_dehydrogenase-like"/>
</dbReference>
<dbReference type="InterPro" id="IPR006089">
    <property type="entry name" value="Acyl-CoA_DH_CS"/>
</dbReference>
<keyword evidence="4 5" id="KW-0274">FAD</keyword>
<comment type="cofactor">
    <cofactor evidence="1 5">
        <name>FAD</name>
        <dbReference type="ChEBI" id="CHEBI:57692"/>
    </cofactor>
</comment>
<evidence type="ECO:0000256" key="5">
    <source>
        <dbReference type="RuleBase" id="RU362125"/>
    </source>
</evidence>
<dbReference type="GO" id="GO:0003995">
    <property type="term" value="F:acyl-CoA dehydrogenase activity"/>
    <property type="evidence" value="ECO:0007669"/>
    <property type="project" value="InterPro"/>
</dbReference>
<dbReference type="InterPro" id="IPR006091">
    <property type="entry name" value="Acyl-CoA_Oxase/DH_mid-dom"/>
</dbReference>
<feature type="domain" description="Acyl-CoA dehydrogenase/oxidase C-terminal" evidence="6">
    <location>
        <begin position="302"/>
        <end position="457"/>
    </location>
</feature>
<keyword evidence="10" id="KW-1185">Reference proteome</keyword>
<proteinExistence type="inferred from homology"/>
<keyword evidence="5 9" id="KW-0560">Oxidoreductase</keyword>
<dbReference type="InterPro" id="IPR009075">
    <property type="entry name" value="AcylCo_DH/oxidase_C"/>
</dbReference>
<dbReference type="OrthoDB" id="9771038at2"/>
<evidence type="ECO:0000259" key="7">
    <source>
        <dbReference type="Pfam" id="PF02770"/>
    </source>
</evidence>
<dbReference type="Pfam" id="PF02770">
    <property type="entry name" value="Acyl-CoA_dh_M"/>
    <property type="match status" value="1"/>
</dbReference>
<dbReference type="STRING" id="388408.LAX5112_04442"/>
<dbReference type="InterPro" id="IPR041504">
    <property type="entry name" value="AidB_N"/>
</dbReference>
<dbReference type="InterPro" id="IPR009100">
    <property type="entry name" value="AcylCoA_DH/oxidase_NM_dom_sf"/>
</dbReference>
<feature type="domain" description="Adaptive response protein AidB N-terminal" evidence="8">
    <location>
        <begin position="21"/>
        <end position="180"/>
    </location>
</feature>
<comment type="similarity">
    <text evidence="2 5">Belongs to the acyl-CoA dehydrogenase family.</text>
</comment>
<dbReference type="RefSeq" id="WP_055673690.1">
    <property type="nucleotide sequence ID" value="NZ_CXWD01000024.1"/>
</dbReference>
<dbReference type="InterPro" id="IPR036250">
    <property type="entry name" value="AcylCo_DH-like_C"/>
</dbReference>
<protein>
    <submittedName>
        <fullName evidence="9">Putative acyl-CoA dehydrogenase AidB</fullName>
        <ecNumber evidence="9">1.3.99.-</ecNumber>
    </submittedName>
</protein>
<evidence type="ECO:0000259" key="8">
    <source>
        <dbReference type="Pfam" id="PF18158"/>
    </source>
</evidence>
<dbReference type="Gene3D" id="1.20.140.10">
    <property type="entry name" value="Butyryl-CoA Dehydrogenase, subunit A, domain 3"/>
    <property type="match status" value="1"/>
</dbReference>
<evidence type="ECO:0000313" key="9">
    <source>
        <dbReference type="EMBL" id="CTQ76031.1"/>
    </source>
</evidence>
<organism evidence="9 10">
    <name type="scientific">Roseibium alexandrii</name>
    <dbReference type="NCBI Taxonomy" id="388408"/>
    <lineage>
        <taxon>Bacteria</taxon>
        <taxon>Pseudomonadati</taxon>
        <taxon>Pseudomonadota</taxon>
        <taxon>Alphaproteobacteria</taxon>
        <taxon>Hyphomicrobiales</taxon>
        <taxon>Stappiaceae</taxon>
        <taxon>Roseibium</taxon>
    </lineage>
</organism>
<evidence type="ECO:0000256" key="4">
    <source>
        <dbReference type="ARBA" id="ARBA00022827"/>
    </source>
</evidence>
<evidence type="ECO:0000256" key="3">
    <source>
        <dbReference type="ARBA" id="ARBA00022630"/>
    </source>
</evidence>
<reference evidence="10" key="1">
    <citation type="submission" date="2015-07" db="EMBL/GenBank/DDBJ databases">
        <authorList>
            <person name="Rodrigo-Torres Lidia"/>
            <person name="Arahal R.David."/>
        </authorList>
    </citation>
    <scope>NUCLEOTIDE SEQUENCE [LARGE SCALE GENOMIC DNA]</scope>
    <source>
        <strain evidence="10">CECT 5112</strain>
    </source>
</reference>
<dbReference type="Pfam" id="PF18158">
    <property type="entry name" value="AidB_N"/>
    <property type="match status" value="1"/>
</dbReference>
<dbReference type="PANTHER" id="PTHR42707">
    <property type="entry name" value="ACYL-COA DEHYDROGENASE"/>
    <property type="match status" value="1"/>
</dbReference>
<evidence type="ECO:0000313" key="10">
    <source>
        <dbReference type="Proteomes" id="UP000053235"/>
    </source>
</evidence>
<evidence type="ECO:0000259" key="6">
    <source>
        <dbReference type="Pfam" id="PF00441"/>
    </source>
</evidence>
<sequence>MNVQPQHHTLPTPELANLVAPDCHGLNFYGIDKSLQDLVTLYLPDSLRAHLEPHLEKFGALVGDEVDDWSRMADKHIPVLHHRDPRGRFEDWIEFHPAYRNMEDVALGDYGLAAMIHKPGLFGWDKPMSHTVKFIFQYIFGQSEFGQLCPISATETTATLIKDYGDEATKARFYDGLTSQDTKTMLKGAQFMTERPGGSDVSNIQLEARFEDGNWKLYGEKWFCSCTDGDVALLLARPQGAPAGNKGLGLFALPRRLDDGSRNSYRIVRLKNKLGSRSMASGEIVFDGAVAYPLGEVGPHENKGLKMMMDQVSLSRLSHGCRAAAMMRRCLNEALVTAQNRHAFQEKIIDKPLLRRQLMKLMLPTEQALSITLYLGNQISLAEAGDERAQKITRILTPAHKYRTARDNVRVATGAMEVRGGNGYIEDFVNARLVRDAHLGVLWEGTSNINSLDITTRAIAKVGAHKDLKDELMDQIDTSSDMPGQFKGELRSTVQQAIDFAEDVAMSGNQTLARKASSAVYNSATATLLATEGSALGAAGRDARRLLLARMVIDHRLRAQDPLKVTETGFEKAATDLLLADAPVSLDMASDVLTQ</sequence>
<feature type="domain" description="Acyl-CoA oxidase/dehydrogenase middle" evidence="7">
    <location>
        <begin position="190"/>
        <end position="288"/>
    </location>
</feature>
<dbReference type="Gene3D" id="2.40.110.20">
    <property type="match status" value="1"/>
</dbReference>
<name>A0A0M7ANC6_9HYPH</name>
<evidence type="ECO:0000256" key="2">
    <source>
        <dbReference type="ARBA" id="ARBA00009347"/>
    </source>
</evidence>
<keyword evidence="3 5" id="KW-0285">Flavoprotein</keyword>
<dbReference type="SUPFAM" id="SSF56645">
    <property type="entry name" value="Acyl-CoA dehydrogenase NM domain-like"/>
    <property type="match status" value="1"/>
</dbReference>
<dbReference type="EC" id="1.3.99.-" evidence="9"/>
<dbReference type="PANTHER" id="PTHR42707:SF2">
    <property type="entry name" value="ACD11 DEHYDROGENASE"/>
    <property type="match status" value="1"/>
</dbReference>
<gene>
    <name evidence="9" type="primary">aidB_3</name>
    <name evidence="9" type="ORF">LAX5112_04442</name>
</gene>
<dbReference type="AlphaFoldDB" id="A0A0M7ANC6"/>
<dbReference type="Pfam" id="PF00441">
    <property type="entry name" value="Acyl-CoA_dh_1"/>
    <property type="match status" value="1"/>
</dbReference>
<accession>A0A0M7ANC6</accession>